<dbReference type="OrthoDB" id="412788at2759"/>
<evidence type="ECO:0000313" key="3">
    <source>
        <dbReference type="Proteomes" id="UP000182658"/>
    </source>
</evidence>
<dbReference type="PANTHER" id="PTHR34598">
    <property type="entry name" value="BLL6449 PROTEIN"/>
    <property type="match status" value="1"/>
</dbReference>
<keyword evidence="3" id="KW-1185">Reference proteome</keyword>
<proteinExistence type="inferred from homology"/>
<dbReference type="STRING" id="1408157.A0A1J7IUU2"/>
<dbReference type="InParanoid" id="A0A1J7IUU2"/>
<dbReference type="EMBL" id="KV875096">
    <property type="protein sequence ID" value="OIW30947.1"/>
    <property type="molecule type" value="Genomic_DNA"/>
</dbReference>
<evidence type="ECO:0008006" key="4">
    <source>
        <dbReference type="Google" id="ProtNLM"/>
    </source>
</evidence>
<reference evidence="2 3" key="1">
    <citation type="submission" date="2016-10" db="EMBL/GenBank/DDBJ databases">
        <title>Draft genome sequence of Coniochaeta ligniaria NRRL30616, a lignocellulolytic fungus for bioabatement of inhibitors in plant biomass hydrolysates.</title>
        <authorList>
            <consortium name="DOE Joint Genome Institute"/>
            <person name="Jimenez D.J."/>
            <person name="Hector R.E."/>
            <person name="Riley R."/>
            <person name="Sun H."/>
            <person name="Grigoriev I.V."/>
            <person name="Van Elsas J.D."/>
            <person name="Nichols N.N."/>
        </authorList>
    </citation>
    <scope>NUCLEOTIDE SEQUENCE [LARGE SCALE GENOMIC DNA]</scope>
    <source>
        <strain evidence="2 3">NRRL 30616</strain>
    </source>
</reference>
<evidence type="ECO:0000313" key="2">
    <source>
        <dbReference type="EMBL" id="OIW30947.1"/>
    </source>
</evidence>
<dbReference type="AlphaFoldDB" id="A0A1J7IUU2"/>
<dbReference type="PANTHER" id="PTHR34598:SF3">
    <property type="entry name" value="OXIDOREDUCTASE AN1597"/>
    <property type="match status" value="1"/>
</dbReference>
<name>A0A1J7IUU2_9PEZI</name>
<dbReference type="GO" id="GO:0016491">
    <property type="term" value="F:oxidoreductase activity"/>
    <property type="evidence" value="ECO:0007669"/>
    <property type="project" value="InterPro"/>
</dbReference>
<dbReference type="InterPro" id="IPR044053">
    <property type="entry name" value="AsaB-like"/>
</dbReference>
<sequence length="293" mass="33093">MLATAAFMAPLPAYRTEKPYEIIGFPESEVPSDQKTNVVYETHDTVRVTDARSTDEIPSLDNHGFAWIAHRSQSLVGREQFTSIDHEHEGSVDAYLHETIAVVRETVKAKQIYVYDWRYRKNGTLYKSLDPETDPETSRYFVYAPIGNVHADYSPQGGVDKLKLHLSSQDLADIQDSGGRVRLINAWRPLKTVENAPLGVCDRRSVLQEDVIEVDKVLPGNVELESGLFYKDYHKWYYMSRQTPSELLLFVQWDGECSSQHNAAVFHASLSGTESLSGTAPRESVEVRLIVVS</sequence>
<comment type="similarity">
    <text evidence="1">Belongs to the asaB hydroxylase/desaturase family.</text>
</comment>
<accession>A0A1J7IUU2</accession>
<dbReference type="NCBIfam" id="NF041278">
    <property type="entry name" value="CmcJ_NvfI_EfuI"/>
    <property type="match status" value="1"/>
</dbReference>
<dbReference type="Proteomes" id="UP000182658">
    <property type="component" value="Unassembled WGS sequence"/>
</dbReference>
<gene>
    <name evidence="2" type="ORF">CONLIGDRAFT_295215</name>
</gene>
<protein>
    <recommendedName>
        <fullName evidence="4">Methyltransferase</fullName>
    </recommendedName>
</protein>
<organism evidence="2 3">
    <name type="scientific">Coniochaeta ligniaria NRRL 30616</name>
    <dbReference type="NCBI Taxonomy" id="1408157"/>
    <lineage>
        <taxon>Eukaryota</taxon>
        <taxon>Fungi</taxon>
        <taxon>Dikarya</taxon>
        <taxon>Ascomycota</taxon>
        <taxon>Pezizomycotina</taxon>
        <taxon>Sordariomycetes</taxon>
        <taxon>Sordariomycetidae</taxon>
        <taxon>Coniochaetales</taxon>
        <taxon>Coniochaetaceae</taxon>
        <taxon>Coniochaeta</taxon>
    </lineage>
</organism>
<evidence type="ECO:0000256" key="1">
    <source>
        <dbReference type="ARBA" id="ARBA00023604"/>
    </source>
</evidence>